<organism evidence="2 3">
    <name type="scientific">Sphingomonas aerophila</name>
    <dbReference type="NCBI Taxonomy" id="1344948"/>
    <lineage>
        <taxon>Bacteria</taxon>
        <taxon>Pseudomonadati</taxon>
        <taxon>Pseudomonadota</taxon>
        <taxon>Alphaproteobacteria</taxon>
        <taxon>Sphingomonadales</taxon>
        <taxon>Sphingomonadaceae</taxon>
        <taxon>Sphingomonas</taxon>
    </lineage>
</organism>
<comment type="similarity">
    <text evidence="1">Belongs to the SURF1 family.</text>
</comment>
<evidence type="ECO:0000313" key="3">
    <source>
        <dbReference type="Proteomes" id="UP000546200"/>
    </source>
</evidence>
<dbReference type="RefSeq" id="WP_184059532.1">
    <property type="nucleotide sequence ID" value="NZ_JACIJK010000010.1"/>
</dbReference>
<comment type="caution">
    <text evidence="2">The sequence shown here is derived from an EMBL/GenBank/DDBJ whole genome shotgun (WGS) entry which is preliminary data.</text>
</comment>
<dbReference type="GO" id="GO:0005886">
    <property type="term" value="C:plasma membrane"/>
    <property type="evidence" value="ECO:0007669"/>
    <property type="project" value="UniProtKB-SubCell"/>
</dbReference>
<evidence type="ECO:0000256" key="1">
    <source>
        <dbReference type="RuleBase" id="RU363076"/>
    </source>
</evidence>
<gene>
    <name evidence="2" type="ORF">FHS94_003210</name>
</gene>
<feature type="transmembrane region" description="Helical" evidence="1">
    <location>
        <begin position="175"/>
        <end position="193"/>
    </location>
</feature>
<reference evidence="2 3" key="1">
    <citation type="submission" date="2020-08" db="EMBL/GenBank/DDBJ databases">
        <title>Genomic Encyclopedia of Type Strains, Phase IV (KMG-IV): sequencing the most valuable type-strain genomes for metagenomic binning, comparative biology and taxonomic classification.</title>
        <authorList>
            <person name="Goeker M."/>
        </authorList>
    </citation>
    <scope>NUCLEOTIDE SEQUENCE [LARGE SCALE GENOMIC DNA]</scope>
    <source>
        <strain evidence="2 3">DSM 100044</strain>
    </source>
</reference>
<name>A0A7W9EX32_9SPHN</name>
<keyword evidence="1" id="KW-0812">Transmembrane</keyword>
<comment type="subcellular location">
    <subcellularLocation>
        <location evidence="1">Cell membrane</location>
        <topology evidence="1">Multi-pass membrane protein</topology>
    </subcellularLocation>
</comment>
<keyword evidence="1" id="KW-1133">Transmembrane helix</keyword>
<feature type="transmembrane region" description="Helical" evidence="1">
    <location>
        <begin position="6"/>
        <end position="28"/>
    </location>
</feature>
<proteinExistence type="inferred from homology"/>
<keyword evidence="3" id="KW-1185">Reference proteome</keyword>
<dbReference type="AlphaFoldDB" id="A0A7W9EX32"/>
<evidence type="ECO:0000313" key="2">
    <source>
        <dbReference type="EMBL" id="MBB5716347.1"/>
    </source>
</evidence>
<protein>
    <recommendedName>
        <fullName evidence="1">SURF1-like protein</fullName>
    </recommendedName>
</protein>
<accession>A0A7W9EX32</accession>
<dbReference type="Proteomes" id="UP000546200">
    <property type="component" value="Unassembled WGS sequence"/>
</dbReference>
<dbReference type="Pfam" id="PF02104">
    <property type="entry name" value="SURF1"/>
    <property type="match status" value="1"/>
</dbReference>
<dbReference type="EMBL" id="JACIJK010000010">
    <property type="protein sequence ID" value="MBB5716347.1"/>
    <property type="molecule type" value="Genomic_DNA"/>
</dbReference>
<keyword evidence="1" id="KW-1003">Cell membrane</keyword>
<dbReference type="InterPro" id="IPR002994">
    <property type="entry name" value="Surf1/Shy1"/>
</dbReference>
<sequence length="206" mass="21790">MKRVPLIPTLLVTLAVAAMIGLGLWQLLDRLPQKEAFLARLEQNPGRPPVAFPRGPDDTLLFRRSSGFCLPPVSITLAGAGSAGYRAIGACRTGAEGPGMLVQLGTTRDPMAKPVWNGGPVSGYISHAPDSRSLIETLVRHQPQRMMLVAASPAAGLSANPAPDVGAVPNNHLAYAGQWFFFAAIAAIIYALAVRNRLRPPAPTKA</sequence>
<keyword evidence="1" id="KW-0472">Membrane</keyword>